<evidence type="ECO:0000256" key="2">
    <source>
        <dbReference type="SAM" id="Phobius"/>
    </source>
</evidence>
<proteinExistence type="predicted"/>
<keyword evidence="4" id="KW-1185">Reference proteome</keyword>
<feature type="compositionally biased region" description="Polar residues" evidence="1">
    <location>
        <begin position="73"/>
        <end position="82"/>
    </location>
</feature>
<name>A0A2R4SW76_9ACTN</name>
<dbReference type="EMBL" id="CP026304">
    <property type="protein sequence ID" value="AVZ71108.1"/>
    <property type="molecule type" value="Genomic_DNA"/>
</dbReference>
<accession>A0A2R4SW76</accession>
<keyword evidence="2" id="KW-0812">Transmembrane</keyword>
<dbReference type="KEGG" id="slk:SLUN_01435"/>
<sequence>MAVMAPVVAFGVGLWLAGSVFSGWLPRAEAERWAVAAAFATVAAGAVGAPLGWWAGRETRGGGRVVVQRATATEASRTTQIGGSRGGTASAPSGDVEQQAESSGTARITQIGGDQQTGGR</sequence>
<dbReference type="Proteomes" id="UP000244201">
    <property type="component" value="Chromosome"/>
</dbReference>
<feature type="transmembrane region" description="Helical" evidence="2">
    <location>
        <begin position="32"/>
        <end position="54"/>
    </location>
</feature>
<organism evidence="3 4">
    <name type="scientific">Streptomyces lunaelactis</name>
    <dbReference type="NCBI Taxonomy" id="1535768"/>
    <lineage>
        <taxon>Bacteria</taxon>
        <taxon>Bacillati</taxon>
        <taxon>Actinomycetota</taxon>
        <taxon>Actinomycetes</taxon>
        <taxon>Kitasatosporales</taxon>
        <taxon>Streptomycetaceae</taxon>
        <taxon>Streptomyces</taxon>
    </lineage>
</organism>
<feature type="region of interest" description="Disordered" evidence="1">
    <location>
        <begin position="68"/>
        <end position="120"/>
    </location>
</feature>
<evidence type="ECO:0000313" key="4">
    <source>
        <dbReference type="Proteomes" id="UP000244201"/>
    </source>
</evidence>
<dbReference type="AlphaFoldDB" id="A0A2R4SW76"/>
<keyword evidence="2" id="KW-1133">Transmembrane helix</keyword>
<reference evidence="3 4" key="1">
    <citation type="submission" date="2018-01" db="EMBL/GenBank/DDBJ databases">
        <title>Complete genome sequence of Streptomyces lunaelactis MM109T, a Ferroverdin A producer isolated from cave moonmilk deposits.</title>
        <authorList>
            <person name="Naome A."/>
            <person name="Martinet L."/>
            <person name="Maciejewska M."/>
            <person name="Anderssen S."/>
            <person name="Adam D."/>
            <person name="Tenconi E."/>
            <person name="Deflandre B."/>
            <person name="Arguelles-Arias A."/>
            <person name="Calusinska M."/>
            <person name="Copieters W."/>
            <person name="Karim L."/>
            <person name="Hanikenne M."/>
            <person name="Baurain D."/>
            <person name="van Wezel G."/>
            <person name="Smargiasso N."/>
            <person name="de Pauw E."/>
            <person name="Delfosse P."/>
            <person name="Rigali S."/>
        </authorList>
    </citation>
    <scope>NUCLEOTIDE SEQUENCE [LARGE SCALE GENOMIC DNA]</scope>
    <source>
        <strain evidence="3 4">MM109</strain>
    </source>
</reference>
<keyword evidence="2" id="KW-0472">Membrane</keyword>
<protein>
    <submittedName>
        <fullName evidence="3">Uncharacterized protein</fullName>
    </submittedName>
</protein>
<evidence type="ECO:0000313" key="3">
    <source>
        <dbReference type="EMBL" id="AVZ71108.1"/>
    </source>
</evidence>
<gene>
    <name evidence="3" type="ORF">SLUN_01435</name>
</gene>
<evidence type="ECO:0000256" key="1">
    <source>
        <dbReference type="SAM" id="MobiDB-lite"/>
    </source>
</evidence>